<protein>
    <submittedName>
        <fullName evidence="1">Uncharacterized protein</fullName>
    </submittedName>
</protein>
<dbReference type="Proteomes" id="UP000752012">
    <property type="component" value="Unassembled WGS sequence"/>
</dbReference>
<name>A0A969PW41_9BACI</name>
<organism evidence="1 2">
    <name type="scientific">Alkalicoccus luteus</name>
    <dbReference type="NCBI Taxonomy" id="1237094"/>
    <lineage>
        <taxon>Bacteria</taxon>
        <taxon>Bacillati</taxon>
        <taxon>Bacillota</taxon>
        <taxon>Bacilli</taxon>
        <taxon>Bacillales</taxon>
        <taxon>Bacillaceae</taxon>
        <taxon>Alkalicoccus</taxon>
    </lineage>
</organism>
<proteinExistence type="predicted"/>
<evidence type="ECO:0000313" key="1">
    <source>
        <dbReference type="EMBL" id="NJP38973.1"/>
    </source>
</evidence>
<dbReference type="AlphaFoldDB" id="A0A969PW41"/>
<comment type="caution">
    <text evidence="1">The sequence shown here is derived from an EMBL/GenBank/DDBJ whole genome shotgun (WGS) entry which is preliminary data.</text>
</comment>
<accession>A0A969PW41</accession>
<dbReference type="EMBL" id="JAATHJ010000035">
    <property type="protein sequence ID" value="NJP38973.1"/>
    <property type="molecule type" value="Genomic_DNA"/>
</dbReference>
<evidence type="ECO:0000313" key="2">
    <source>
        <dbReference type="Proteomes" id="UP000752012"/>
    </source>
</evidence>
<keyword evidence="2" id="KW-1185">Reference proteome</keyword>
<reference evidence="1 2" key="1">
    <citation type="submission" date="2020-03" db="EMBL/GenBank/DDBJ databases">
        <title>Assessment of the enzymatic potential of alkaline-tolerant lipase obtained from Bacillus luteus H11 (technogenic soil) for the bioremediation of saline soils contaminated with petroleum substances.</title>
        <authorList>
            <person name="Kalwasinska A."/>
        </authorList>
    </citation>
    <scope>NUCLEOTIDE SEQUENCE [LARGE SCALE GENOMIC DNA]</scope>
    <source>
        <strain evidence="1 2">H11</strain>
    </source>
</reference>
<gene>
    <name evidence="1" type="ORF">HCN83_15500</name>
</gene>
<sequence length="73" mass="8245">MELSTSAAEVSTFDGQRYLIKGALAVNSNNGKIRRVPNIYYDIRNAVNHQKELIAKRKNPSDELCKCHQAKVK</sequence>